<protein>
    <submittedName>
        <fullName evidence="1">Uncharacterized protein</fullName>
    </submittedName>
</protein>
<keyword evidence="2" id="KW-1185">Reference proteome</keyword>
<reference evidence="2" key="1">
    <citation type="journal article" date="2012" name="PLoS Genet.">
        <title>The genomes of the fungal plant pathogens Cladosporium fulvum and Dothistroma septosporum reveal adaptation to different hosts and lifestyles but also signatures of common ancestry.</title>
        <authorList>
            <person name="de Wit P.J.G.M."/>
            <person name="van der Burgt A."/>
            <person name="Oekmen B."/>
            <person name="Stergiopoulos I."/>
            <person name="Abd-Elsalam K.A."/>
            <person name="Aerts A.L."/>
            <person name="Bahkali A.H."/>
            <person name="Beenen H.G."/>
            <person name="Chettri P."/>
            <person name="Cox M.P."/>
            <person name="Datema E."/>
            <person name="de Vries R.P."/>
            <person name="Dhillon B."/>
            <person name="Ganley A.R."/>
            <person name="Griffiths S.A."/>
            <person name="Guo Y."/>
            <person name="Hamelin R.C."/>
            <person name="Henrissat B."/>
            <person name="Kabir M.S."/>
            <person name="Jashni M.K."/>
            <person name="Kema G."/>
            <person name="Klaubauf S."/>
            <person name="Lapidus A."/>
            <person name="Levasseur A."/>
            <person name="Lindquist E."/>
            <person name="Mehrabi R."/>
            <person name="Ohm R.A."/>
            <person name="Owen T.J."/>
            <person name="Salamov A."/>
            <person name="Schwelm A."/>
            <person name="Schijlen E."/>
            <person name="Sun H."/>
            <person name="van den Burg H.A."/>
            <person name="van Ham R.C.H.J."/>
            <person name="Zhang S."/>
            <person name="Goodwin S.B."/>
            <person name="Grigoriev I.V."/>
            <person name="Collemare J."/>
            <person name="Bradshaw R.E."/>
        </authorList>
    </citation>
    <scope>NUCLEOTIDE SEQUENCE [LARGE SCALE GENOMIC DNA]</scope>
    <source>
        <strain evidence="2">NZE10 / CBS 128990</strain>
    </source>
</reference>
<dbReference type="AlphaFoldDB" id="N1PBH9"/>
<gene>
    <name evidence="1" type="ORF">DOTSEDRAFT_57460</name>
</gene>
<dbReference type="HOGENOM" id="CLU_997554_0_0_1"/>
<dbReference type="EMBL" id="KB446547">
    <property type="protein sequence ID" value="EME38337.1"/>
    <property type="molecule type" value="Genomic_DNA"/>
</dbReference>
<accession>N1PBH9</accession>
<sequence length="279" mass="31554">MMMSVGREGEGDSLDVGERKKENFRGKLEFCACGLPRFGFEAVGWSCEEKTSWPYSLIHLIIYVQQPTGSMFHTHQAVSMTPGITSLHIKVCSTNALIDDIWLDTSRLHLKTSTMLLPQALPSALTILLTIISPTNAYSKNIKPHKFTISLQRYADTNCQDPVGKWHFRTYDQRTSIPGDSNEIGGVCKNWKHDERSFGSYDFKWIVRRFHEADTAQDDPTLGKNGRRKECVITVYREKDCAGEAVHTLERANEWENIETCQQVGGGGGKSVRVMCFLR</sequence>
<dbReference type="Proteomes" id="UP000016933">
    <property type="component" value="Unassembled WGS sequence"/>
</dbReference>
<proteinExistence type="predicted"/>
<evidence type="ECO:0000313" key="1">
    <source>
        <dbReference type="EMBL" id="EME38337.1"/>
    </source>
</evidence>
<name>N1PBH9_DOTSN</name>
<evidence type="ECO:0000313" key="2">
    <source>
        <dbReference type="Proteomes" id="UP000016933"/>
    </source>
</evidence>
<reference evidence="1 2" key="2">
    <citation type="journal article" date="2012" name="PLoS Pathog.">
        <title>Diverse lifestyles and strategies of plant pathogenesis encoded in the genomes of eighteen Dothideomycetes fungi.</title>
        <authorList>
            <person name="Ohm R.A."/>
            <person name="Feau N."/>
            <person name="Henrissat B."/>
            <person name="Schoch C.L."/>
            <person name="Horwitz B.A."/>
            <person name="Barry K.W."/>
            <person name="Condon B.J."/>
            <person name="Copeland A.C."/>
            <person name="Dhillon B."/>
            <person name="Glaser F."/>
            <person name="Hesse C.N."/>
            <person name="Kosti I."/>
            <person name="LaButti K."/>
            <person name="Lindquist E.A."/>
            <person name="Lucas S."/>
            <person name="Salamov A.A."/>
            <person name="Bradshaw R.E."/>
            <person name="Ciuffetti L."/>
            <person name="Hamelin R.C."/>
            <person name="Kema G.H.J."/>
            <person name="Lawrence C."/>
            <person name="Scott J.A."/>
            <person name="Spatafora J.W."/>
            <person name="Turgeon B.G."/>
            <person name="de Wit P.J.G.M."/>
            <person name="Zhong S."/>
            <person name="Goodwin S.B."/>
            <person name="Grigoriev I.V."/>
        </authorList>
    </citation>
    <scope>NUCLEOTIDE SEQUENCE [LARGE SCALE GENOMIC DNA]</scope>
    <source>
        <strain evidence="2">NZE10 / CBS 128990</strain>
    </source>
</reference>
<organism evidence="1 2">
    <name type="scientific">Dothistroma septosporum (strain NZE10 / CBS 128990)</name>
    <name type="common">Red band needle blight fungus</name>
    <name type="synonym">Mycosphaerella pini</name>
    <dbReference type="NCBI Taxonomy" id="675120"/>
    <lineage>
        <taxon>Eukaryota</taxon>
        <taxon>Fungi</taxon>
        <taxon>Dikarya</taxon>
        <taxon>Ascomycota</taxon>
        <taxon>Pezizomycotina</taxon>
        <taxon>Dothideomycetes</taxon>
        <taxon>Dothideomycetidae</taxon>
        <taxon>Mycosphaerellales</taxon>
        <taxon>Mycosphaerellaceae</taxon>
        <taxon>Dothistroma</taxon>
    </lineage>
</organism>